<dbReference type="EMBL" id="CP014141">
    <property type="protein sequence ID" value="AMA75988.1"/>
    <property type="molecule type" value="Genomic_DNA"/>
</dbReference>
<accession>A0A0X8D8R6</accession>
<dbReference type="RefSeq" id="WP_038035140.1">
    <property type="nucleotide sequence ID" value="NZ_AIJQ01000003.1"/>
</dbReference>
<reference evidence="1 2" key="1">
    <citation type="submission" date="2016-01" db="EMBL/GenBank/DDBJ databases">
        <title>Genome sequence of Thermus parvatiensis, a thermophile isolated from a hot water spring.</title>
        <authorList>
            <person name="Tripathi C."/>
            <person name="Lal R."/>
        </authorList>
    </citation>
    <scope>NUCLEOTIDE SEQUENCE [LARGE SCALE GENOMIC DNA]</scope>
    <source>
        <strain evidence="1 2">RL</strain>
    </source>
</reference>
<dbReference type="Proteomes" id="UP000061630">
    <property type="component" value="Chromosome"/>
</dbReference>
<name>A0A0X8D8R6_9DEIN</name>
<dbReference type="AlphaFoldDB" id="A0A0X8D8R6"/>
<organism evidence="1 2">
    <name type="scientific">Thermus parvatiensis</name>
    <dbReference type="NCBI Taxonomy" id="456163"/>
    <lineage>
        <taxon>Bacteria</taxon>
        <taxon>Thermotogati</taxon>
        <taxon>Deinococcota</taxon>
        <taxon>Deinococci</taxon>
        <taxon>Thermales</taxon>
        <taxon>Thermaceae</taxon>
        <taxon>Thermus</taxon>
    </lineage>
</organism>
<dbReference type="KEGG" id="tpar:AV541_08535"/>
<protein>
    <submittedName>
        <fullName evidence="1">Uncharacterized protein</fullName>
    </submittedName>
</protein>
<gene>
    <name evidence="1" type="ORF">AV541_08535</name>
</gene>
<sequence length="161" mass="19199">MDPYREYQDYVMASRLLVASGLSREILTLAQYARLRLKRLELARTRRFRELEALDRRLRYGFWTDPLRLREHLHPLRDSPYLADPEAFERLLFPEERARLLCPGQAGEYYLGWLRLPPFLMEPWAFEEALRAQEEKGRALPLFLNAFHLGPGGREDPWRGR</sequence>
<evidence type="ECO:0000313" key="1">
    <source>
        <dbReference type="EMBL" id="AMA75988.1"/>
    </source>
</evidence>
<proteinExistence type="predicted"/>
<evidence type="ECO:0000313" key="2">
    <source>
        <dbReference type="Proteomes" id="UP000061630"/>
    </source>
</evidence>